<sequence>MRFENGTDPAAIKDELLMSEGALRFKKTGALVGRSVLVAVASSSVIALLFIFYYIIRDAVPFFQLEGIREFLTSTRWYPSREDAEFGALAIFIGSGLVTLGAIAVAVPMGVLAALCLSDILPFNLRQIAKPIIEMLAAIPSVVYGFFALVVFAPLMQRQGGGLLAVGMWLVLAPIAVLAAAVSSDALSSRFEGKRKMLARAATGVAIGAIFAVLLLRLNGFLSGLSIVSGTNALNASIILGIMALPTIVSVSEDALGAVGRDLREGSY</sequence>
<evidence type="ECO:0000256" key="3">
    <source>
        <dbReference type="ARBA" id="ARBA00022448"/>
    </source>
</evidence>
<evidence type="ECO:0000313" key="11">
    <source>
        <dbReference type="EMBL" id="HER43115.1"/>
    </source>
</evidence>
<evidence type="ECO:0000256" key="1">
    <source>
        <dbReference type="ARBA" id="ARBA00004651"/>
    </source>
</evidence>
<feature type="transmembrane region" description="Helical" evidence="9">
    <location>
        <begin position="86"/>
        <end position="115"/>
    </location>
</feature>
<evidence type="ECO:0000256" key="6">
    <source>
        <dbReference type="ARBA" id="ARBA00022692"/>
    </source>
</evidence>
<dbReference type="PANTHER" id="PTHR30425:SF1">
    <property type="entry name" value="PHOSPHATE TRANSPORT SYSTEM PERMEASE PROTEIN PSTC"/>
    <property type="match status" value="1"/>
</dbReference>
<comment type="similarity">
    <text evidence="2">Belongs to the binding-protein-dependent transport system permease family. CysTW subfamily.</text>
</comment>
<evidence type="ECO:0000256" key="7">
    <source>
        <dbReference type="ARBA" id="ARBA00022989"/>
    </source>
</evidence>
<dbReference type="EMBL" id="DSEC01000106">
    <property type="protein sequence ID" value="HER43115.1"/>
    <property type="molecule type" value="Genomic_DNA"/>
</dbReference>
<keyword evidence="6 9" id="KW-0812">Transmembrane</keyword>
<evidence type="ECO:0000256" key="8">
    <source>
        <dbReference type="ARBA" id="ARBA00023136"/>
    </source>
</evidence>
<dbReference type="PROSITE" id="PS50928">
    <property type="entry name" value="ABC_TM1"/>
    <property type="match status" value="1"/>
</dbReference>
<feature type="transmembrane region" description="Helical" evidence="9">
    <location>
        <begin position="198"/>
        <end position="218"/>
    </location>
</feature>
<comment type="caution">
    <text evidence="11">The sequence shown here is derived from an EMBL/GenBank/DDBJ whole genome shotgun (WGS) entry which is preliminary data.</text>
</comment>
<proteinExistence type="inferred from homology"/>
<accession>A0A7V2F2R0</accession>
<dbReference type="PANTHER" id="PTHR30425">
    <property type="entry name" value="PHOSPHATE TRANSPORT SYSTEM PERMEASE PROTEIN PST"/>
    <property type="match status" value="1"/>
</dbReference>
<evidence type="ECO:0000256" key="2">
    <source>
        <dbReference type="ARBA" id="ARBA00007069"/>
    </source>
</evidence>
<feature type="transmembrane region" description="Helical" evidence="9">
    <location>
        <begin position="162"/>
        <end position="186"/>
    </location>
</feature>
<keyword evidence="3" id="KW-0813">Transport</keyword>
<dbReference type="InterPro" id="IPR051124">
    <property type="entry name" value="Phosphate_Transport_Permease"/>
</dbReference>
<dbReference type="GO" id="GO:0005886">
    <property type="term" value="C:plasma membrane"/>
    <property type="evidence" value="ECO:0007669"/>
    <property type="project" value="UniProtKB-SubCell"/>
</dbReference>
<reference evidence="11" key="1">
    <citation type="journal article" date="2020" name="mSystems">
        <title>Genome- and Community-Level Interaction Insights into Carbon Utilization and Element Cycling Functions of Hydrothermarchaeota in Hydrothermal Sediment.</title>
        <authorList>
            <person name="Zhou Z."/>
            <person name="Liu Y."/>
            <person name="Xu W."/>
            <person name="Pan J."/>
            <person name="Luo Z.H."/>
            <person name="Li M."/>
        </authorList>
    </citation>
    <scope>NUCLEOTIDE SEQUENCE [LARGE SCALE GENOMIC DNA]</scope>
    <source>
        <strain evidence="11">SpSt-1233</strain>
    </source>
</reference>
<dbReference type="Gene3D" id="1.10.3720.10">
    <property type="entry name" value="MetI-like"/>
    <property type="match status" value="1"/>
</dbReference>
<keyword evidence="5" id="KW-0592">Phosphate transport</keyword>
<dbReference type="Proteomes" id="UP000886069">
    <property type="component" value="Unassembled WGS sequence"/>
</dbReference>
<keyword evidence="4" id="KW-1003">Cell membrane</keyword>
<evidence type="ECO:0000256" key="4">
    <source>
        <dbReference type="ARBA" id="ARBA00022475"/>
    </source>
</evidence>
<dbReference type="GO" id="GO:0006817">
    <property type="term" value="P:phosphate ion transport"/>
    <property type="evidence" value="ECO:0007669"/>
    <property type="project" value="UniProtKB-KW"/>
</dbReference>
<dbReference type="AlphaFoldDB" id="A0A7V2F2R0"/>
<feature type="transmembrane region" description="Helical" evidence="9">
    <location>
        <begin position="36"/>
        <end position="56"/>
    </location>
</feature>
<dbReference type="SUPFAM" id="SSF161098">
    <property type="entry name" value="MetI-like"/>
    <property type="match status" value="1"/>
</dbReference>
<dbReference type="GO" id="GO:0055085">
    <property type="term" value="P:transmembrane transport"/>
    <property type="evidence" value="ECO:0007669"/>
    <property type="project" value="InterPro"/>
</dbReference>
<feature type="domain" description="ABC transmembrane type-1" evidence="10">
    <location>
        <begin position="92"/>
        <end position="268"/>
    </location>
</feature>
<dbReference type="InterPro" id="IPR035906">
    <property type="entry name" value="MetI-like_sf"/>
</dbReference>
<name>A0A7V2F2R0_UNCEI</name>
<keyword evidence="7 9" id="KW-1133">Transmembrane helix</keyword>
<protein>
    <submittedName>
        <fullName evidence="11">Phosphate ABC transporter permease</fullName>
    </submittedName>
</protein>
<feature type="transmembrane region" description="Helical" evidence="9">
    <location>
        <begin position="136"/>
        <end position="156"/>
    </location>
</feature>
<comment type="subcellular location">
    <subcellularLocation>
        <location evidence="1">Cell membrane</location>
        <topology evidence="1">Multi-pass membrane protein</topology>
    </subcellularLocation>
</comment>
<evidence type="ECO:0000256" key="5">
    <source>
        <dbReference type="ARBA" id="ARBA00022592"/>
    </source>
</evidence>
<evidence type="ECO:0000256" key="9">
    <source>
        <dbReference type="SAM" id="Phobius"/>
    </source>
</evidence>
<gene>
    <name evidence="11" type="ORF">ENO08_01490</name>
</gene>
<dbReference type="InterPro" id="IPR000515">
    <property type="entry name" value="MetI-like"/>
</dbReference>
<keyword evidence="8 9" id="KW-0472">Membrane</keyword>
<organism evidence="11">
    <name type="scientific">Eiseniibacteriota bacterium</name>
    <dbReference type="NCBI Taxonomy" id="2212470"/>
    <lineage>
        <taxon>Bacteria</taxon>
        <taxon>Candidatus Eiseniibacteriota</taxon>
    </lineage>
</organism>
<evidence type="ECO:0000259" key="10">
    <source>
        <dbReference type="PROSITE" id="PS50928"/>
    </source>
</evidence>
<feature type="non-terminal residue" evidence="11">
    <location>
        <position position="268"/>
    </location>
</feature>